<evidence type="ECO:0000313" key="1">
    <source>
        <dbReference type="EMBL" id="MCW1042694.1"/>
    </source>
</evidence>
<reference evidence="2 4" key="1">
    <citation type="submission" date="2022-10" db="EMBL/GenBank/DDBJ databases">
        <title>Comparative genomic study of S. anginosus.</title>
        <authorList>
            <person name="Prasad A."/>
            <person name="Ene A."/>
            <person name="Jablonska S."/>
            <person name="Du J."/>
            <person name="Wolfe A.J."/>
            <person name="Putonti C."/>
        </authorList>
    </citation>
    <scope>NUCLEOTIDE SEQUENCE</scope>
    <source>
        <strain evidence="2">UMB6888</strain>
        <strain evidence="1 4">UMB9231</strain>
    </source>
</reference>
<keyword evidence="4" id="KW-1185">Reference proteome</keyword>
<proteinExistence type="predicted"/>
<evidence type="ECO:0000313" key="2">
    <source>
        <dbReference type="EMBL" id="MCW1072853.1"/>
    </source>
</evidence>
<dbReference type="Proteomes" id="UP001208853">
    <property type="component" value="Unassembled WGS sequence"/>
</dbReference>
<dbReference type="Proteomes" id="UP001526076">
    <property type="component" value="Unassembled WGS sequence"/>
</dbReference>
<evidence type="ECO:0000313" key="4">
    <source>
        <dbReference type="Proteomes" id="UP001526076"/>
    </source>
</evidence>
<accession>A0AAW5TFE7</accession>
<comment type="caution">
    <text evidence="2">The sequence shown here is derived from an EMBL/GenBank/DDBJ whole genome shotgun (WGS) entry which is preliminary data.</text>
</comment>
<name>A0AAW5TFE7_STRAP</name>
<dbReference type="AlphaFoldDB" id="A0AAW5TFE7"/>
<dbReference type="EMBL" id="JAPAHU010000019">
    <property type="protein sequence ID" value="MCW1042694.1"/>
    <property type="molecule type" value="Genomic_DNA"/>
</dbReference>
<protein>
    <submittedName>
        <fullName evidence="2">Uncharacterized protein</fullName>
    </submittedName>
</protein>
<dbReference type="RefSeq" id="WP_191620755.1">
    <property type="nucleotide sequence ID" value="NZ_CP118029.1"/>
</dbReference>
<dbReference type="EMBL" id="JAPAIK010000057">
    <property type="protein sequence ID" value="MCW1072853.1"/>
    <property type="molecule type" value="Genomic_DNA"/>
</dbReference>
<gene>
    <name evidence="1" type="ORF">OJ597_09755</name>
    <name evidence="2" type="ORF">OJ930_07455</name>
</gene>
<sequence>MVVLKNVGIRHQALQIAEKRLQKEKYDNAKGLRIRHLLAKQVLQFLNKWKQNPLIGHHINR</sequence>
<organism evidence="2 3">
    <name type="scientific">Streptococcus anginosus</name>
    <dbReference type="NCBI Taxonomy" id="1328"/>
    <lineage>
        <taxon>Bacteria</taxon>
        <taxon>Bacillati</taxon>
        <taxon>Bacillota</taxon>
        <taxon>Bacilli</taxon>
        <taxon>Lactobacillales</taxon>
        <taxon>Streptococcaceae</taxon>
        <taxon>Streptococcus</taxon>
        <taxon>Streptococcus anginosus group</taxon>
    </lineage>
</organism>
<evidence type="ECO:0000313" key="3">
    <source>
        <dbReference type="Proteomes" id="UP001208853"/>
    </source>
</evidence>